<dbReference type="NCBIfam" id="TIGR00499">
    <property type="entry name" value="lysS_bact"/>
    <property type="match status" value="1"/>
</dbReference>
<dbReference type="GO" id="GO:0000287">
    <property type="term" value="F:magnesium ion binding"/>
    <property type="evidence" value="ECO:0007669"/>
    <property type="project" value="UniProtKB-UniRule"/>
</dbReference>
<dbReference type="InterPro" id="IPR002313">
    <property type="entry name" value="Lys-tRNA-ligase_II"/>
</dbReference>
<dbReference type="Proteomes" id="UP000179381">
    <property type="component" value="Unassembled WGS sequence"/>
</dbReference>
<sequence length="493" mass="57735">MSSIEEIRNTRIKKLEILRKKGINPYPSESKRELSLKEAREKFAALEKSGAEKWLAGRVMSIRGQGKIIFVTLNDGTDRFQALLKQDVLGGEKFNLFEEAIDIGDFVELQGIFLRTKSGEETIEAKDWRVLSKSLRPLPEKWHGLEDEEIKLRKRYLDILTDPEVKKIFIDKNKFWTSMRQFMVKSGFLEMEMPTLEPLPGGAEAEPFVTHHRALDEDFYLRISLELPLKKMLVASYEKVFEIGRIFRNEGISSTHLQDYTQIEFYWAYADFPTLLNFIEELYQYVIKETFGTFKIKFREQEMDWEGNWERVDYLELFKENTGIDLGEAKDAELKKYLDKKNVKYESFTERGRLLDLIFKEVRKNGIKWQGVKPKKPFFLINQPIELEPLAKRDEKNPKIVQRMQVIAYSMELGKGFGELNDPLDQRARFEAQMKLREKGDTEAQMLDEDYLEAMEYGMPPCVGFGASERLFSVLKNISVREGVVFPLMKPRK</sequence>
<keyword evidence="5 7" id="KW-0030">Aminoacyl-tRNA synthetase</keyword>
<dbReference type="EC" id="6.1.1.6" evidence="7"/>
<evidence type="ECO:0000256" key="2">
    <source>
        <dbReference type="ARBA" id="ARBA00022723"/>
    </source>
</evidence>
<name>A0A1F6XE94_9BACT</name>
<dbReference type="InterPro" id="IPR004364">
    <property type="entry name" value="Aa-tRNA-synt_II"/>
</dbReference>
<evidence type="ECO:0000313" key="11">
    <source>
        <dbReference type="Proteomes" id="UP000179381"/>
    </source>
</evidence>
<dbReference type="Gene3D" id="3.30.930.10">
    <property type="entry name" value="Bira Bifunctional Protein, Domain 2"/>
    <property type="match status" value="1"/>
</dbReference>
<keyword evidence="2 7" id="KW-0479">Metal-binding</keyword>
<dbReference type="SUPFAM" id="SSF55681">
    <property type="entry name" value="Class II aaRS and biotin synthetases"/>
    <property type="match status" value="1"/>
</dbReference>
<organism evidence="10 11">
    <name type="scientific">Candidatus Nomurabacteria bacterium RIFCSPLOWO2_01_FULL_46_18</name>
    <dbReference type="NCBI Taxonomy" id="1801783"/>
    <lineage>
        <taxon>Bacteria</taxon>
        <taxon>Candidatus Nomuraibacteriota</taxon>
    </lineage>
</organism>
<comment type="caution">
    <text evidence="10">The sequence shown here is derived from an EMBL/GenBank/DDBJ whole genome shotgun (WGS) entry which is preliminary data.</text>
</comment>
<keyword evidence="1 7" id="KW-0436">Ligase</keyword>
<evidence type="ECO:0000256" key="1">
    <source>
        <dbReference type="ARBA" id="ARBA00022598"/>
    </source>
</evidence>
<evidence type="ECO:0000259" key="9">
    <source>
        <dbReference type="PROSITE" id="PS50862"/>
    </source>
</evidence>
<dbReference type="PROSITE" id="PS50862">
    <property type="entry name" value="AA_TRNA_LIGASE_II"/>
    <property type="match status" value="1"/>
</dbReference>
<dbReference type="PANTHER" id="PTHR42918">
    <property type="entry name" value="LYSYL-TRNA SYNTHETASE"/>
    <property type="match status" value="1"/>
</dbReference>
<feature type="binding site" evidence="7">
    <location>
        <position position="412"/>
    </location>
    <ligand>
        <name>Mg(2+)</name>
        <dbReference type="ChEBI" id="CHEBI:18420"/>
        <label>1</label>
    </ligand>
</feature>
<dbReference type="GO" id="GO:0006430">
    <property type="term" value="P:lysyl-tRNA aminoacylation"/>
    <property type="evidence" value="ECO:0007669"/>
    <property type="project" value="UniProtKB-UniRule"/>
</dbReference>
<dbReference type="SUPFAM" id="SSF50249">
    <property type="entry name" value="Nucleic acid-binding proteins"/>
    <property type="match status" value="1"/>
</dbReference>
<dbReference type="PRINTS" id="PR00982">
    <property type="entry name" value="TRNASYNTHLYS"/>
</dbReference>
<keyword evidence="7" id="KW-0963">Cytoplasm</keyword>
<evidence type="ECO:0000256" key="8">
    <source>
        <dbReference type="RuleBase" id="RU000336"/>
    </source>
</evidence>
<dbReference type="InterPro" id="IPR012340">
    <property type="entry name" value="NA-bd_OB-fold"/>
</dbReference>
<evidence type="ECO:0000256" key="3">
    <source>
        <dbReference type="ARBA" id="ARBA00022741"/>
    </source>
</evidence>
<comment type="subunit">
    <text evidence="7">Homodimer.</text>
</comment>
<comment type="subcellular location">
    <subcellularLocation>
        <location evidence="7">Cytoplasm</location>
    </subcellularLocation>
</comment>
<evidence type="ECO:0000256" key="7">
    <source>
        <dbReference type="HAMAP-Rule" id="MF_00252"/>
    </source>
</evidence>
<feature type="domain" description="Aminoacyl-transfer RNA synthetases class-II family profile" evidence="9">
    <location>
        <begin position="179"/>
        <end position="491"/>
    </location>
</feature>
<evidence type="ECO:0000256" key="5">
    <source>
        <dbReference type="ARBA" id="ARBA00023146"/>
    </source>
</evidence>
<protein>
    <recommendedName>
        <fullName evidence="7">Lysine--tRNA ligase</fullName>
        <ecNumber evidence="7">6.1.1.6</ecNumber>
    </recommendedName>
    <alternativeName>
        <fullName evidence="7">Lysyl-tRNA synthetase</fullName>
        <shortName evidence="7">LysRS</shortName>
    </alternativeName>
</protein>
<dbReference type="EMBL" id="MFVH01000010">
    <property type="protein sequence ID" value="OGI92457.1"/>
    <property type="molecule type" value="Genomic_DNA"/>
</dbReference>
<feature type="binding site" evidence="7">
    <location>
        <position position="412"/>
    </location>
    <ligand>
        <name>Mg(2+)</name>
        <dbReference type="ChEBI" id="CHEBI:18420"/>
        <label>2</label>
    </ligand>
</feature>
<dbReference type="Gene3D" id="2.40.50.140">
    <property type="entry name" value="Nucleic acid-binding proteins"/>
    <property type="match status" value="1"/>
</dbReference>
<dbReference type="Pfam" id="PF01336">
    <property type="entry name" value="tRNA_anti-codon"/>
    <property type="match status" value="1"/>
</dbReference>
<dbReference type="CDD" id="cd04322">
    <property type="entry name" value="LysRS_N"/>
    <property type="match status" value="1"/>
</dbReference>
<keyword evidence="4 7" id="KW-0067">ATP-binding</keyword>
<dbReference type="InterPro" id="IPR045864">
    <property type="entry name" value="aa-tRNA-synth_II/BPL/LPL"/>
</dbReference>
<dbReference type="InterPro" id="IPR004365">
    <property type="entry name" value="NA-bd_OB_tRNA"/>
</dbReference>
<keyword evidence="7 8" id="KW-0460">Magnesium</keyword>
<dbReference type="InterPro" id="IPR006195">
    <property type="entry name" value="aa-tRNA-synth_II"/>
</dbReference>
<keyword evidence="7" id="KW-0648">Protein biosynthesis</keyword>
<dbReference type="GO" id="GO:0005829">
    <property type="term" value="C:cytosol"/>
    <property type="evidence" value="ECO:0007669"/>
    <property type="project" value="TreeGrafter"/>
</dbReference>
<accession>A0A1F6XE94</accession>
<dbReference type="InterPro" id="IPR018149">
    <property type="entry name" value="Lys-tRNA-synth_II_C"/>
</dbReference>
<gene>
    <name evidence="7" type="primary">lysS</name>
    <name evidence="10" type="ORF">A2933_02265</name>
</gene>
<dbReference type="InterPro" id="IPR044136">
    <property type="entry name" value="Lys-tRNA-ligase_II_N"/>
</dbReference>
<proteinExistence type="inferred from homology"/>
<dbReference type="Pfam" id="PF00152">
    <property type="entry name" value="tRNA-synt_2"/>
    <property type="match status" value="1"/>
</dbReference>
<comment type="catalytic activity">
    <reaction evidence="6 7 8">
        <text>tRNA(Lys) + L-lysine + ATP = L-lysyl-tRNA(Lys) + AMP + diphosphate</text>
        <dbReference type="Rhea" id="RHEA:20792"/>
        <dbReference type="Rhea" id="RHEA-COMP:9696"/>
        <dbReference type="Rhea" id="RHEA-COMP:9697"/>
        <dbReference type="ChEBI" id="CHEBI:30616"/>
        <dbReference type="ChEBI" id="CHEBI:32551"/>
        <dbReference type="ChEBI" id="CHEBI:33019"/>
        <dbReference type="ChEBI" id="CHEBI:78442"/>
        <dbReference type="ChEBI" id="CHEBI:78529"/>
        <dbReference type="ChEBI" id="CHEBI:456215"/>
        <dbReference type="EC" id="6.1.1.6"/>
    </reaction>
</comment>
<dbReference type="AlphaFoldDB" id="A0A1F6XE94"/>
<reference evidence="10 11" key="1">
    <citation type="journal article" date="2016" name="Nat. Commun.">
        <title>Thousands of microbial genomes shed light on interconnected biogeochemical processes in an aquifer system.</title>
        <authorList>
            <person name="Anantharaman K."/>
            <person name="Brown C.T."/>
            <person name="Hug L.A."/>
            <person name="Sharon I."/>
            <person name="Castelle C.J."/>
            <person name="Probst A.J."/>
            <person name="Thomas B.C."/>
            <person name="Singh A."/>
            <person name="Wilkins M.J."/>
            <person name="Karaoz U."/>
            <person name="Brodie E.L."/>
            <person name="Williams K.H."/>
            <person name="Hubbard S.S."/>
            <person name="Banfield J.F."/>
        </authorList>
    </citation>
    <scope>NUCLEOTIDE SEQUENCE [LARGE SCALE GENOMIC DNA]</scope>
</reference>
<comment type="similarity">
    <text evidence="7">Belongs to the class-II aminoacyl-tRNA synthetase family.</text>
</comment>
<keyword evidence="3 7" id="KW-0547">Nucleotide-binding</keyword>
<evidence type="ECO:0000256" key="4">
    <source>
        <dbReference type="ARBA" id="ARBA00022840"/>
    </source>
</evidence>
<comment type="caution">
    <text evidence="7">Lacks conserved residue(s) required for the propagation of feature annotation.</text>
</comment>
<comment type="cofactor">
    <cofactor evidence="7 8">
        <name>Mg(2+)</name>
        <dbReference type="ChEBI" id="CHEBI:18420"/>
    </cofactor>
    <text evidence="7 8">Binds 3 Mg(2+) ions per subunit.</text>
</comment>
<dbReference type="GO" id="GO:0000049">
    <property type="term" value="F:tRNA binding"/>
    <property type="evidence" value="ECO:0007669"/>
    <property type="project" value="TreeGrafter"/>
</dbReference>
<evidence type="ECO:0000313" key="10">
    <source>
        <dbReference type="EMBL" id="OGI92457.1"/>
    </source>
</evidence>
<dbReference type="HAMAP" id="MF_00252">
    <property type="entry name" value="Lys_tRNA_synth_class2"/>
    <property type="match status" value="1"/>
</dbReference>
<dbReference type="NCBIfam" id="NF001756">
    <property type="entry name" value="PRK00484.1"/>
    <property type="match status" value="1"/>
</dbReference>
<dbReference type="GO" id="GO:0004824">
    <property type="term" value="F:lysine-tRNA ligase activity"/>
    <property type="evidence" value="ECO:0007669"/>
    <property type="project" value="UniProtKB-UniRule"/>
</dbReference>
<dbReference type="PANTHER" id="PTHR42918:SF15">
    <property type="entry name" value="LYSINE--TRNA LIGASE, CHLOROPLASTIC_MITOCHONDRIAL"/>
    <property type="match status" value="1"/>
</dbReference>
<evidence type="ECO:0000256" key="6">
    <source>
        <dbReference type="ARBA" id="ARBA00048573"/>
    </source>
</evidence>
<dbReference type="GO" id="GO:0005524">
    <property type="term" value="F:ATP binding"/>
    <property type="evidence" value="ECO:0007669"/>
    <property type="project" value="UniProtKB-UniRule"/>
</dbReference>